<keyword evidence="1" id="KW-0812">Transmembrane</keyword>
<accession>A0A0X8G8P1</accession>
<dbReference type="EMBL" id="CP013355">
    <property type="protein sequence ID" value="AMC12133.1"/>
    <property type="molecule type" value="Genomic_DNA"/>
</dbReference>
<feature type="transmembrane region" description="Helical" evidence="1">
    <location>
        <begin position="12"/>
        <end position="30"/>
    </location>
</feature>
<proteinExistence type="predicted"/>
<dbReference type="Proteomes" id="UP000059672">
    <property type="component" value="Chromosome"/>
</dbReference>
<dbReference type="RefSeq" id="WP_068211269.1">
    <property type="nucleotide sequence ID" value="NZ_CP013355.1"/>
</dbReference>
<dbReference type="KEGG" id="lut:Lupro_00110"/>
<dbReference type="InterPro" id="IPR007272">
    <property type="entry name" value="Sulf_transp_TsuA/YedE"/>
</dbReference>
<protein>
    <submittedName>
        <fullName evidence="2">Sulfurtransferase</fullName>
    </submittedName>
</protein>
<dbReference type="AlphaFoldDB" id="A0A0X8G8P1"/>
<name>A0A0X8G8P1_9FLAO</name>
<sequence>MGPLIPNGVIPTEWNFVIAMFIGIAFGYILEASGFSSSRKLAGVFYGYDFVVLKVFFTAVLVSVIGVYYMDYLGFLNISQLYIHPTYLWASIVGGIVMGFGFVMGGFCPGTDLCAIAIGKIDAMAYGVGILIGVFVFSEFFTFLEPMFDGSYLGHITVVDSLGISPYWFIFLFSILAIALFYIADLIRKKVKKVFY</sequence>
<dbReference type="OrthoDB" id="1450994at2"/>
<evidence type="ECO:0000313" key="2">
    <source>
        <dbReference type="EMBL" id="AMC12133.1"/>
    </source>
</evidence>
<evidence type="ECO:0000313" key="3">
    <source>
        <dbReference type="Proteomes" id="UP000059672"/>
    </source>
</evidence>
<keyword evidence="3" id="KW-1185">Reference proteome</keyword>
<reference evidence="2 3" key="2">
    <citation type="journal article" date="2016" name="Int. J. Syst. Evol. Microbiol.">
        <title>Lutibacter profundi sp. nov., isolated from a deep-sea hydrothermal system on the Arctic Mid-Ocean Ridge and emended description of the genus Lutibacter.</title>
        <authorList>
            <person name="Le Moine Bauer S."/>
            <person name="Roalkvam I."/>
            <person name="Steen I.H."/>
            <person name="Dahle H."/>
        </authorList>
    </citation>
    <scope>NUCLEOTIDE SEQUENCE [LARGE SCALE GENOMIC DNA]</scope>
    <source>
        <strain evidence="2 3">LP1</strain>
    </source>
</reference>
<keyword evidence="2" id="KW-0808">Transferase</keyword>
<reference evidence="3" key="1">
    <citation type="submission" date="2015-12" db="EMBL/GenBank/DDBJ databases">
        <title>Complete genome sequence of Lutibacter profundus strain LP1.</title>
        <authorList>
            <person name="Wissuwa J."/>
            <person name="Le Moine Bauer S."/>
            <person name="Stokke R."/>
            <person name="Dahle H."/>
            <person name="Steen I.H."/>
        </authorList>
    </citation>
    <scope>NUCLEOTIDE SEQUENCE [LARGE SCALE GENOMIC DNA]</scope>
    <source>
        <strain evidence="3">LP1</strain>
    </source>
</reference>
<feature type="transmembrane region" description="Helical" evidence="1">
    <location>
        <begin position="51"/>
        <end position="69"/>
    </location>
</feature>
<dbReference type="GO" id="GO:0016740">
    <property type="term" value="F:transferase activity"/>
    <property type="evidence" value="ECO:0007669"/>
    <property type="project" value="UniProtKB-KW"/>
</dbReference>
<feature type="transmembrane region" description="Helical" evidence="1">
    <location>
        <begin position="164"/>
        <end position="184"/>
    </location>
</feature>
<dbReference type="Pfam" id="PF04143">
    <property type="entry name" value="Sulf_transp"/>
    <property type="match status" value="1"/>
</dbReference>
<organism evidence="2 3">
    <name type="scientific">Lutibacter profundi</name>
    <dbReference type="NCBI Taxonomy" id="1622118"/>
    <lineage>
        <taxon>Bacteria</taxon>
        <taxon>Pseudomonadati</taxon>
        <taxon>Bacteroidota</taxon>
        <taxon>Flavobacteriia</taxon>
        <taxon>Flavobacteriales</taxon>
        <taxon>Flavobacteriaceae</taxon>
        <taxon>Lutibacter</taxon>
    </lineage>
</organism>
<feature type="transmembrane region" description="Helical" evidence="1">
    <location>
        <begin position="89"/>
        <end position="111"/>
    </location>
</feature>
<gene>
    <name evidence="2" type="ORF">Lupro_00110</name>
</gene>
<evidence type="ECO:0000256" key="1">
    <source>
        <dbReference type="SAM" id="Phobius"/>
    </source>
</evidence>
<feature type="transmembrane region" description="Helical" evidence="1">
    <location>
        <begin position="123"/>
        <end position="144"/>
    </location>
</feature>
<keyword evidence="1" id="KW-1133">Transmembrane helix</keyword>
<keyword evidence="1" id="KW-0472">Membrane</keyword>
<dbReference type="STRING" id="1622118.Lupro_00110"/>